<dbReference type="OrthoDB" id="2495210at2759"/>
<protein>
    <submittedName>
        <fullName evidence="2">Uncharacterized protein</fullName>
    </submittedName>
</protein>
<name>A0A2S4VMT0_9BASI</name>
<sequence length="112" mass="11713">MQSQRVFKFLAVVFIQFEAVLSYAGDKPVGLCSRATELDDLQAAKTYGYVRAMQAGQTATCDQFTIGDGEVQNGACCSTDLGASTKLGDGIFGTKAATDFNSACVLVPTAAP</sequence>
<reference evidence="3" key="3">
    <citation type="journal article" date="2018" name="Mol. Plant Microbe Interact.">
        <title>Genome sequence resources for the wheat stripe rust pathogen (Puccinia striiformis f. sp. tritici) and the barley stripe rust pathogen (Puccinia striiformis f. sp. hordei).</title>
        <authorList>
            <person name="Xia C."/>
            <person name="Wang M."/>
            <person name="Yin C."/>
            <person name="Cornejo O.E."/>
            <person name="Hulbert S.H."/>
            <person name="Chen X."/>
        </authorList>
    </citation>
    <scope>NUCLEOTIDE SEQUENCE [LARGE SCALE GENOMIC DNA]</scope>
    <source>
        <strain evidence="3">93TX-2</strain>
    </source>
</reference>
<accession>A0A2S4VMT0</accession>
<evidence type="ECO:0000313" key="3">
    <source>
        <dbReference type="Proteomes" id="UP000238274"/>
    </source>
</evidence>
<evidence type="ECO:0000256" key="1">
    <source>
        <dbReference type="SAM" id="SignalP"/>
    </source>
</evidence>
<dbReference type="Proteomes" id="UP000238274">
    <property type="component" value="Unassembled WGS sequence"/>
</dbReference>
<keyword evidence="1" id="KW-0732">Signal</keyword>
<feature type="signal peptide" evidence="1">
    <location>
        <begin position="1"/>
        <end position="22"/>
    </location>
</feature>
<dbReference type="AlphaFoldDB" id="A0A2S4VMT0"/>
<reference evidence="3" key="2">
    <citation type="journal article" date="2018" name="BMC Genomics">
        <title>Genomic insights into host adaptation between the wheat stripe rust pathogen (Puccinia striiformis f. sp. tritici) and the barley stripe rust pathogen (Puccinia striiformis f. sp. hordei).</title>
        <authorList>
            <person name="Xia C."/>
            <person name="Wang M."/>
            <person name="Yin C."/>
            <person name="Cornejo O.E."/>
            <person name="Hulbert S.H."/>
            <person name="Chen X."/>
        </authorList>
    </citation>
    <scope>NUCLEOTIDE SEQUENCE [LARGE SCALE GENOMIC DNA]</scope>
    <source>
        <strain evidence="3">93TX-2</strain>
    </source>
</reference>
<dbReference type="EMBL" id="PKSM01000115">
    <property type="protein sequence ID" value="POW10862.1"/>
    <property type="molecule type" value="Genomic_DNA"/>
</dbReference>
<comment type="caution">
    <text evidence="2">The sequence shown here is derived from an EMBL/GenBank/DDBJ whole genome shotgun (WGS) entry which is preliminary data.</text>
</comment>
<proteinExistence type="predicted"/>
<keyword evidence="3" id="KW-1185">Reference proteome</keyword>
<evidence type="ECO:0000313" key="2">
    <source>
        <dbReference type="EMBL" id="POW10862.1"/>
    </source>
</evidence>
<dbReference type="VEuPathDB" id="FungiDB:PSHT_08582"/>
<gene>
    <name evidence="2" type="ORF">PSHT_08582</name>
</gene>
<organism evidence="2 3">
    <name type="scientific">Puccinia striiformis</name>
    <dbReference type="NCBI Taxonomy" id="27350"/>
    <lineage>
        <taxon>Eukaryota</taxon>
        <taxon>Fungi</taxon>
        <taxon>Dikarya</taxon>
        <taxon>Basidiomycota</taxon>
        <taxon>Pucciniomycotina</taxon>
        <taxon>Pucciniomycetes</taxon>
        <taxon>Pucciniales</taxon>
        <taxon>Pucciniaceae</taxon>
        <taxon>Puccinia</taxon>
    </lineage>
</organism>
<feature type="chain" id="PRO_5015521830" evidence="1">
    <location>
        <begin position="23"/>
        <end position="112"/>
    </location>
</feature>
<dbReference type="VEuPathDB" id="FungiDB:PSTT_10625"/>
<reference evidence="2 3" key="1">
    <citation type="submission" date="2017-12" db="EMBL/GenBank/DDBJ databases">
        <title>Gene loss provides genomic basis for host adaptation in cereal stripe rust fungi.</title>
        <authorList>
            <person name="Xia C."/>
        </authorList>
    </citation>
    <scope>NUCLEOTIDE SEQUENCE [LARGE SCALE GENOMIC DNA]</scope>
    <source>
        <strain evidence="2 3">93TX-2</strain>
    </source>
</reference>